<dbReference type="Gene3D" id="3.30.450.350">
    <property type="entry name" value="CHASE domain"/>
    <property type="match status" value="1"/>
</dbReference>
<dbReference type="AlphaFoldDB" id="A0A7S0S6S5"/>
<evidence type="ECO:0000313" key="16">
    <source>
        <dbReference type="EMBL" id="CAD8698262.1"/>
    </source>
</evidence>
<reference evidence="16" key="1">
    <citation type="submission" date="2021-01" db="EMBL/GenBank/DDBJ databases">
        <authorList>
            <person name="Corre E."/>
            <person name="Pelletier E."/>
            <person name="Niang G."/>
            <person name="Scheremetjew M."/>
            <person name="Finn R."/>
            <person name="Kale V."/>
            <person name="Holt S."/>
            <person name="Cochrane G."/>
            <person name="Meng A."/>
            <person name="Brown T."/>
            <person name="Cohen L."/>
        </authorList>
    </citation>
    <scope>NUCLEOTIDE SEQUENCE</scope>
    <source>
        <strain evidence="16">SL-175</strain>
    </source>
</reference>
<dbReference type="SUPFAM" id="SSF55874">
    <property type="entry name" value="ATPase domain of HSP90 chaperone/DNA topoisomerase II/histidine kinase"/>
    <property type="match status" value="1"/>
</dbReference>
<dbReference type="GO" id="GO:0009927">
    <property type="term" value="F:histidine phosphotransfer kinase activity"/>
    <property type="evidence" value="ECO:0007669"/>
    <property type="project" value="TreeGrafter"/>
</dbReference>
<name>A0A7S0S6S5_9CHLO</name>
<evidence type="ECO:0000259" key="13">
    <source>
        <dbReference type="PROSITE" id="PS50109"/>
    </source>
</evidence>
<dbReference type="SMART" id="SM00388">
    <property type="entry name" value="HisKA"/>
    <property type="match status" value="1"/>
</dbReference>
<dbReference type="InterPro" id="IPR042240">
    <property type="entry name" value="CHASE_sf"/>
</dbReference>
<protein>
    <recommendedName>
        <fullName evidence="3">histidine kinase</fullName>
        <ecNumber evidence="3">2.7.13.3</ecNumber>
    </recommendedName>
</protein>
<dbReference type="PRINTS" id="PR00344">
    <property type="entry name" value="BCTRLSENSOR"/>
</dbReference>
<evidence type="ECO:0000256" key="8">
    <source>
        <dbReference type="ARBA" id="ARBA00022989"/>
    </source>
</evidence>
<evidence type="ECO:0000259" key="14">
    <source>
        <dbReference type="PROSITE" id="PS50110"/>
    </source>
</evidence>
<feature type="domain" description="Response regulatory" evidence="14">
    <location>
        <begin position="701"/>
        <end position="826"/>
    </location>
</feature>
<keyword evidence="8 12" id="KW-1133">Transmembrane helix</keyword>
<dbReference type="InterPro" id="IPR036097">
    <property type="entry name" value="HisK_dim/P_sf"/>
</dbReference>
<dbReference type="PROSITE" id="PS50109">
    <property type="entry name" value="HIS_KIN"/>
    <property type="match status" value="1"/>
</dbReference>
<dbReference type="SMART" id="SM00387">
    <property type="entry name" value="HATPase_c"/>
    <property type="match status" value="1"/>
</dbReference>
<dbReference type="Pfam" id="PF03924">
    <property type="entry name" value="CHASE"/>
    <property type="match status" value="1"/>
</dbReference>
<feature type="modified residue" description="4-aspartylphosphate" evidence="10">
    <location>
        <position position="752"/>
    </location>
</feature>
<comment type="catalytic activity">
    <reaction evidence="1">
        <text>ATP + protein L-histidine = ADP + protein N-phospho-L-histidine.</text>
        <dbReference type="EC" id="2.7.13.3"/>
    </reaction>
</comment>
<evidence type="ECO:0000256" key="11">
    <source>
        <dbReference type="SAM" id="MobiDB-lite"/>
    </source>
</evidence>
<dbReference type="PROSITE" id="PS50839">
    <property type="entry name" value="CHASE"/>
    <property type="match status" value="1"/>
</dbReference>
<gene>
    <name evidence="16" type="ORF">MANT1106_LOCUS943</name>
</gene>
<dbReference type="Pfam" id="PF00072">
    <property type="entry name" value="Response_reg"/>
    <property type="match status" value="1"/>
</dbReference>
<dbReference type="CDD" id="cd00082">
    <property type="entry name" value="HisKA"/>
    <property type="match status" value="1"/>
</dbReference>
<dbReference type="EC" id="2.7.13.3" evidence="3"/>
<evidence type="ECO:0000256" key="5">
    <source>
        <dbReference type="ARBA" id="ARBA00022679"/>
    </source>
</evidence>
<feature type="compositionally biased region" description="Polar residues" evidence="11">
    <location>
        <begin position="674"/>
        <end position="689"/>
    </location>
</feature>
<dbReference type="Gene3D" id="1.10.287.130">
    <property type="match status" value="1"/>
</dbReference>
<dbReference type="GO" id="GO:0005886">
    <property type="term" value="C:plasma membrane"/>
    <property type="evidence" value="ECO:0007669"/>
    <property type="project" value="TreeGrafter"/>
</dbReference>
<keyword evidence="9 12" id="KW-0472">Membrane</keyword>
<dbReference type="InterPro" id="IPR001789">
    <property type="entry name" value="Sig_transdc_resp-reg_receiver"/>
</dbReference>
<evidence type="ECO:0000256" key="9">
    <source>
        <dbReference type="ARBA" id="ARBA00023136"/>
    </source>
</evidence>
<proteinExistence type="predicted"/>
<dbReference type="InterPro" id="IPR004358">
    <property type="entry name" value="Sig_transdc_His_kin-like_C"/>
</dbReference>
<evidence type="ECO:0000256" key="12">
    <source>
        <dbReference type="SAM" id="Phobius"/>
    </source>
</evidence>
<dbReference type="SMART" id="SM01079">
    <property type="entry name" value="CHASE"/>
    <property type="match status" value="1"/>
</dbReference>
<feature type="transmembrane region" description="Helical" evidence="12">
    <location>
        <begin position="373"/>
        <end position="396"/>
    </location>
</feature>
<dbReference type="Gene3D" id="3.40.50.2300">
    <property type="match status" value="2"/>
</dbReference>
<feature type="domain" description="Histidine kinase" evidence="13">
    <location>
        <begin position="431"/>
        <end position="659"/>
    </location>
</feature>
<evidence type="ECO:0000256" key="6">
    <source>
        <dbReference type="ARBA" id="ARBA00022692"/>
    </source>
</evidence>
<dbReference type="InterPro" id="IPR003594">
    <property type="entry name" value="HATPase_dom"/>
</dbReference>
<evidence type="ECO:0000256" key="4">
    <source>
        <dbReference type="ARBA" id="ARBA00022553"/>
    </source>
</evidence>
<dbReference type="InterPro" id="IPR005467">
    <property type="entry name" value="His_kinase_dom"/>
</dbReference>
<evidence type="ECO:0000256" key="7">
    <source>
        <dbReference type="ARBA" id="ARBA00022777"/>
    </source>
</evidence>
<feature type="modified residue" description="4-aspartylphosphate" evidence="10">
    <location>
        <position position="920"/>
    </location>
</feature>
<dbReference type="SMART" id="SM00448">
    <property type="entry name" value="REC"/>
    <property type="match status" value="2"/>
</dbReference>
<dbReference type="InterPro" id="IPR003661">
    <property type="entry name" value="HisK_dim/P_dom"/>
</dbReference>
<dbReference type="SUPFAM" id="SSF52172">
    <property type="entry name" value="CheY-like"/>
    <property type="match status" value="2"/>
</dbReference>
<dbReference type="Gene3D" id="3.30.565.10">
    <property type="entry name" value="Histidine kinase-like ATPase, C-terminal domain"/>
    <property type="match status" value="1"/>
</dbReference>
<dbReference type="PANTHER" id="PTHR43047">
    <property type="entry name" value="TWO-COMPONENT HISTIDINE PROTEIN KINASE"/>
    <property type="match status" value="1"/>
</dbReference>
<feature type="domain" description="Response regulatory" evidence="14">
    <location>
        <begin position="870"/>
        <end position="992"/>
    </location>
</feature>
<dbReference type="InterPro" id="IPR011006">
    <property type="entry name" value="CheY-like_superfamily"/>
</dbReference>
<accession>A0A7S0S6S5</accession>
<evidence type="ECO:0000256" key="2">
    <source>
        <dbReference type="ARBA" id="ARBA00004370"/>
    </source>
</evidence>
<keyword evidence="6 12" id="KW-0812">Transmembrane</keyword>
<keyword evidence="5" id="KW-0808">Transferase</keyword>
<keyword evidence="4 10" id="KW-0597">Phosphoprotein</keyword>
<comment type="subcellular location">
    <subcellularLocation>
        <location evidence="2">Membrane</location>
    </subcellularLocation>
</comment>
<dbReference type="EMBL" id="HBFC01001831">
    <property type="protein sequence ID" value="CAD8698262.1"/>
    <property type="molecule type" value="Transcribed_RNA"/>
</dbReference>
<evidence type="ECO:0000256" key="10">
    <source>
        <dbReference type="PROSITE-ProRule" id="PRU00169"/>
    </source>
</evidence>
<dbReference type="CDD" id="cd17546">
    <property type="entry name" value="REC_hyHK_CKI1_RcsC-like"/>
    <property type="match status" value="1"/>
</dbReference>
<dbReference type="PROSITE" id="PS50110">
    <property type="entry name" value="RESPONSE_REGULATORY"/>
    <property type="match status" value="2"/>
</dbReference>
<dbReference type="Pfam" id="PF00512">
    <property type="entry name" value="HisKA"/>
    <property type="match status" value="1"/>
</dbReference>
<feature type="region of interest" description="Disordered" evidence="11">
    <location>
        <begin position="668"/>
        <end position="693"/>
    </location>
</feature>
<evidence type="ECO:0000256" key="3">
    <source>
        <dbReference type="ARBA" id="ARBA00012438"/>
    </source>
</evidence>
<evidence type="ECO:0000256" key="1">
    <source>
        <dbReference type="ARBA" id="ARBA00000085"/>
    </source>
</evidence>
<organism evidence="16">
    <name type="scientific">Mantoniella antarctica</name>
    <dbReference type="NCBI Taxonomy" id="81844"/>
    <lineage>
        <taxon>Eukaryota</taxon>
        <taxon>Viridiplantae</taxon>
        <taxon>Chlorophyta</taxon>
        <taxon>Mamiellophyceae</taxon>
        <taxon>Mamiellales</taxon>
        <taxon>Mamiellaceae</taxon>
        <taxon>Mantoniella</taxon>
    </lineage>
</organism>
<dbReference type="Pfam" id="PF02518">
    <property type="entry name" value="HATPase_c"/>
    <property type="match status" value="1"/>
</dbReference>
<dbReference type="SUPFAM" id="SSF47384">
    <property type="entry name" value="Homodimeric domain of signal transducing histidine kinase"/>
    <property type="match status" value="1"/>
</dbReference>
<feature type="domain" description="CHASE" evidence="15">
    <location>
        <begin position="135"/>
        <end position="355"/>
    </location>
</feature>
<sequence length="996" mass="109012">MSANVHVTALRNQATPPTAMDATKGQSQFSLGQFVRRTWVQLLIAFSIFSVGLAIALWLFFTLGQHESDNIKTIYARRAEALALTLQSQIDGFETELVSLGTQMQLQPNTTRAQFKAAFDRLNNKITGRCAGCWQGIAYAPIVLDVERAHFEFTAQTDMNDTTLVFKNTSSTLPNKNPTEPEYVPVYFIEPLDGNKGAILFNLASSASRNFTITRARTTSQTQATPPIELVQEGENSGTSSGILIMHPFDRSEALQPGKEEMQGIISGVVRLKTFVENFLKASGDHLIVSLIDVSESSELFSPPTFLHEIEADDTGILRSQADGLSAADVVQKALQSDLLYDGQVECFSRTWRLLIVGDDDDYVAKTSVRLNAIVFIIVFVATVLFCSLVLFTVLLNDQKLRLSRRMISKLEVDSQRMDAENTAMQLFLKMTSHDLRTPIQAIVNSTQLLARGLKLSNSGDANYLNELVSISRSSCMMLDLIINNTLDSAKIQSGGQFDLVLETTYDLEGIMDDLLVTVDASTAGKKSVQVVRNIRLGGLGPVRCDQRKLVRVILNLVSNAVKFTSVGEITIHMFYRSSGDGGKVDLHFAVSDSGRGMSPVEVINACKPYVRTSTAKGGGSGLGLHICKTFIEACGGALYIESTAGVGTVVSFTLPVELVVIKDGDSKKLASSGDKNGSTNAKQAVNKSMHQKSSRSRLRVVLVADESPINVRLIKILLEKVGHKVLIAHDGADAFSILTDPTSNVSLAFLDLELSKVSVLDVVRRLKAWESDQGERREPVQLIALVTDTNEVSKVMGMKESESFVASLYKPPTAAELAIAMRIVDGCECSGAQAGEQLSEAVLSMTHDSDISIIIHEGDGVDSDGIKPRVLLVDDNNVLLRLSVIMMRSFGYAVTSAVNGREALNLMKGEVDFDVVFMDVDMPVMRGDEAVKLFRDWEKRNRAIDVRVKIVMMSGNVDERDIRQAIDCGADDFITKPFAPEVLKRHVSQALLRTR</sequence>
<evidence type="ECO:0000259" key="15">
    <source>
        <dbReference type="PROSITE" id="PS50839"/>
    </source>
</evidence>
<dbReference type="InterPro" id="IPR036890">
    <property type="entry name" value="HATPase_C_sf"/>
</dbReference>
<feature type="transmembrane region" description="Helical" evidence="12">
    <location>
        <begin position="39"/>
        <end position="61"/>
    </location>
</feature>
<keyword evidence="7" id="KW-0418">Kinase</keyword>
<dbReference type="GO" id="GO:0000155">
    <property type="term" value="F:phosphorelay sensor kinase activity"/>
    <property type="evidence" value="ECO:0007669"/>
    <property type="project" value="InterPro"/>
</dbReference>
<dbReference type="InterPro" id="IPR006189">
    <property type="entry name" value="CHASE_dom"/>
</dbReference>